<proteinExistence type="predicted"/>
<name>A0A0A8Z7X3_ARUDO</name>
<reference evidence="1" key="1">
    <citation type="submission" date="2014-09" db="EMBL/GenBank/DDBJ databases">
        <authorList>
            <person name="Magalhaes I.L.F."/>
            <person name="Oliveira U."/>
            <person name="Santos F.R."/>
            <person name="Vidigal T.H.D.A."/>
            <person name="Brescovit A.D."/>
            <person name="Santos A.J."/>
        </authorList>
    </citation>
    <scope>NUCLEOTIDE SEQUENCE</scope>
    <source>
        <tissue evidence="1">Shoot tissue taken approximately 20 cm above the soil surface</tissue>
    </source>
</reference>
<protein>
    <submittedName>
        <fullName evidence="1">Uncharacterized protein</fullName>
    </submittedName>
</protein>
<accession>A0A0A8Z7X3</accession>
<sequence>MDTELVSHPQLHSHLHCCGLS</sequence>
<reference evidence="1" key="2">
    <citation type="journal article" date="2015" name="Data Brief">
        <title>Shoot transcriptome of the giant reed, Arundo donax.</title>
        <authorList>
            <person name="Barrero R.A."/>
            <person name="Guerrero F.D."/>
            <person name="Moolhuijzen P."/>
            <person name="Goolsby J.A."/>
            <person name="Tidwell J."/>
            <person name="Bellgard S.E."/>
            <person name="Bellgard M.I."/>
        </authorList>
    </citation>
    <scope>NUCLEOTIDE SEQUENCE</scope>
    <source>
        <tissue evidence="1">Shoot tissue taken approximately 20 cm above the soil surface</tissue>
    </source>
</reference>
<dbReference type="EMBL" id="GBRH01262401">
    <property type="protein sequence ID" value="JAD35494.1"/>
    <property type="molecule type" value="Transcribed_RNA"/>
</dbReference>
<evidence type="ECO:0000313" key="1">
    <source>
        <dbReference type="EMBL" id="JAD35494.1"/>
    </source>
</evidence>
<dbReference type="AlphaFoldDB" id="A0A0A8Z7X3"/>
<organism evidence="1">
    <name type="scientific">Arundo donax</name>
    <name type="common">Giant reed</name>
    <name type="synonym">Donax arundinaceus</name>
    <dbReference type="NCBI Taxonomy" id="35708"/>
    <lineage>
        <taxon>Eukaryota</taxon>
        <taxon>Viridiplantae</taxon>
        <taxon>Streptophyta</taxon>
        <taxon>Embryophyta</taxon>
        <taxon>Tracheophyta</taxon>
        <taxon>Spermatophyta</taxon>
        <taxon>Magnoliopsida</taxon>
        <taxon>Liliopsida</taxon>
        <taxon>Poales</taxon>
        <taxon>Poaceae</taxon>
        <taxon>PACMAD clade</taxon>
        <taxon>Arundinoideae</taxon>
        <taxon>Arundineae</taxon>
        <taxon>Arundo</taxon>
    </lineage>
</organism>